<accession>A0ABQ8Q5Q7</accession>
<keyword evidence="1" id="KW-1133">Transmembrane helix</keyword>
<gene>
    <name evidence="2" type="ORF">F5050DRAFT_1778957</name>
</gene>
<feature type="transmembrane region" description="Helical" evidence="1">
    <location>
        <begin position="12"/>
        <end position="35"/>
    </location>
</feature>
<protein>
    <submittedName>
        <fullName evidence="2">Uncharacterized protein</fullName>
    </submittedName>
</protein>
<comment type="caution">
    <text evidence="2">The sequence shown here is derived from an EMBL/GenBank/DDBJ whole genome shotgun (WGS) entry which is preliminary data.</text>
</comment>
<proteinExistence type="predicted"/>
<name>A0ABQ8Q5Q7_9AGAR</name>
<evidence type="ECO:0000256" key="1">
    <source>
        <dbReference type="SAM" id="Phobius"/>
    </source>
</evidence>
<keyword evidence="3" id="KW-1185">Reference proteome</keyword>
<dbReference type="EMBL" id="MU790739">
    <property type="protein sequence ID" value="KAJ3993836.1"/>
    <property type="molecule type" value="Genomic_DNA"/>
</dbReference>
<sequence>MIISSKNRAGLYYNLFATMFPFCTPRFIHSLLFIFSISMTFSHTHPVPASDSNSSSQAANATAVADSDTVLEPSLLTTIPAPFVPRAETGTATRVKYSYYVQSHRPVGYAYLPTAQADEYNRNKQAIPLSELQLPGITDHGTVDRFLLQKLFWNSNLPGHRFCIVFSPKKKLPKNLSDKFSMKYGNNAGSFLVDHAPPAYTEESTIGFNQLSVPTYDPRTGGFPRVKRTVMRLPHACVQRAEEIELYVECIYPKRGGSPTIPYHWGSADWHKWNIPWWPEEMGKNKALG</sequence>
<keyword evidence="1" id="KW-0812">Transmembrane</keyword>
<evidence type="ECO:0000313" key="2">
    <source>
        <dbReference type="EMBL" id="KAJ3993836.1"/>
    </source>
</evidence>
<organism evidence="2 3">
    <name type="scientific">Lentinula boryana</name>
    <dbReference type="NCBI Taxonomy" id="40481"/>
    <lineage>
        <taxon>Eukaryota</taxon>
        <taxon>Fungi</taxon>
        <taxon>Dikarya</taxon>
        <taxon>Basidiomycota</taxon>
        <taxon>Agaricomycotina</taxon>
        <taxon>Agaricomycetes</taxon>
        <taxon>Agaricomycetidae</taxon>
        <taxon>Agaricales</taxon>
        <taxon>Marasmiineae</taxon>
        <taxon>Omphalotaceae</taxon>
        <taxon>Lentinula</taxon>
    </lineage>
</organism>
<dbReference type="Proteomes" id="UP001163828">
    <property type="component" value="Unassembled WGS sequence"/>
</dbReference>
<reference evidence="2" key="1">
    <citation type="submission" date="2022-08" db="EMBL/GenBank/DDBJ databases">
        <authorList>
            <consortium name="DOE Joint Genome Institute"/>
            <person name="Min B."/>
            <person name="Riley R."/>
            <person name="Sierra-Patev S."/>
            <person name="Naranjo-Ortiz M."/>
            <person name="Looney B."/>
            <person name="Konkel Z."/>
            <person name="Slot J.C."/>
            <person name="Sakamoto Y."/>
            <person name="Steenwyk J.L."/>
            <person name="Rokas A."/>
            <person name="Carro J."/>
            <person name="Camarero S."/>
            <person name="Ferreira P."/>
            <person name="Molpeceres G."/>
            <person name="Ruiz-Duenas F.J."/>
            <person name="Serrano A."/>
            <person name="Henrissat B."/>
            <person name="Drula E."/>
            <person name="Hughes K.W."/>
            <person name="Mata J.L."/>
            <person name="Ishikawa N.K."/>
            <person name="Vargas-Isla R."/>
            <person name="Ushijima S."/>
            <person name="Smith C.A."/>
            <person name="Ahrendt S."/>
            <person name="Andreopoulos W."/>
            <person name="He G."/>
            <person name="Labutti K."/>
            <person name="Lipzen A."/>
            <person name="Ng V."/>
            <person name="Sandor L."/>
            <person name="Barry K."/>
            <person name="Martinez A.T."/>
            <person name="Xiao Y."/>
            <person name="Gibbons J.G."/>
            <person name="Terashima K."/>
            <person name="Hibbett D.S."/>
            <person name="Grigoriev I.V."/>
        </authorList>
    </citation>
    <scope>NUCLEOTIDE SEQUENCE</scope>
    <source>
        <strain evidence="2">TFB10827</strain>
    </source>
</reference>
<keyword evidence="1" id="KW-0472">Membrane</keyword>
<evidence type="ECO:0000313" key="3">
    <source>
        <dbReference type="Proteomes" id="UP001163828"/>
    </source>
</evidence>